<dbReference type="InterPro" id="IPR014729">
    <property type="entry name" value="Rossmann-like_a/b/a_fold"/>
</dbReference>
<keyword evidence="4" id="KW-1185">Reference proteome</keyword>
<feature type="signal peptide" evidence="1">
    <location>
        <begin position="1"/>
        <end position="20"/>
    </location>
</feature>
<dbReference type="PANTHER" id="PTHR30336">
    <property type="entry name" value="INNER MEMBRANE PROTEIN, PROBABLE PERMEASE"/>
    <property type="match status" value="1"/>
</dbReference>
<gene>
    <name evidence="3" type="ORF">D7322_22290</name>
</gene>
<dbReference type="OrthoDB" id="700426at2"/>
<keyword evidence="1" id="KW-0732">Signal</keyword>
<dbReference type="AlphaFoldDB" id="A0A420VT45"/>
<evidence type="ECO:0000313" key="3">
    <source>
        <dbReference type="EMBL" id="RKO69484.1"/>
    </source>
</evidence>
<proteinExistence type="predicted"/>
<comment type="caution">
    <text evidence="3">The sequence shown here is derived from an EMBL/GenBank/DDBJ whole genome shotgun (WGS) entry which is preliminary data.</text>
</comment>
<dbReference type="InterPro" id="IPR003848">
    <property type="entry name" value="DUF218"/>
</dbReference>
<evidence type="ECO:0000313" key="4">
    <source>
        <dbReference type="Proteomes" id="UP000282423"/>
    </source>
</evidence>
<feature type="chain" id="PRO_5019420508" evidence="1">
    <location>
        <begin position="21"/>
        <end position="382"/>
    </location>
</feature>
<dbReference type="RefSeq" id="WP_121126414.1">
    <property type="nucleotide sequence ID" value="NZ_RBWS01000019.1"/>
</dbReference>
<evidence type="ECO:0000256" key="1">
    <source>
        <dbReference type="SAM" id="SignalP"/>
    </source>
</evidence>
<dbReference type="Pfam" id="PF02698">
    <property type="entry name" value="DUF218"/>
    <property type="match status" value="1"/>
</dbReference>
<dbReference type="PANTHER" id="PTHR30336:SF20">
    <property type="entry name" value="DUF218 DOMAIN-CONTAINING PROTEIN"/>
    <property type="match status" value="1"/>
</dbReference>
<feature type="domain" description="DUF218" evidence="2">
    <location>
        <begin position="28"/>
        <end position="142"/>
    </location>
</feature>
<protein>
    <submittedName>
        <fullName evidence="3">YdcF family protein</fullName>
    </submittedName>
</protein>
<sequence>MKQLSCLFILTMLLLGNSWAAAHKNILLLLGSADPEVLAQRVDVAAQLYRIRPMDAIVVSGGCGAHGSKICEASSMALQLANKGVPAALIFKEENSKTTVQNYIFSRRLKNNAGERIIQPGDTVYVVSNHWHAIAVAARLQKYDGVTAKFFIEGAIQPKKEDRLDYAGIFNAYDDNHLFTLKGTWLTPEAVWTKKDSTCYLTQDIVYTTDAANSSYSVSPVEKLFPFLKGSSEFNPPVYIDESTAWYILFDGYCRKVSKKDYKVLDEQPIQEWLKLPDTLNWSQINTGYIQGKSLVLIGKDKVLLAERKGKAFQYVRDTVAQHYFVNWPYSWGAGNVSAARLLPGENKVIFYRNMESAVCTIDQKTIEKAMPLKLKWIGEIK</sequence>
<evidence type="ECO:0000259" key="2">
    <source>
        <dbReference type="Pfam" id="PF02698"/>
    </source>
</evidence>
<organism evidence="3 4">
    <name type="scientific">Sphingobacterium puteale</name>
    <dbReference type="NCBI Taxonomy" id="2420510"/>
    <lineage>
        <taxon>Bacteria</taxon>
        <taxon>Pseudomonadati</taxon>
        <taxon>Bacteroidota</taxon>
        <taxon>Sphingobacteriia</taxon>
        <taxon>Sphingobacteriales</taxon>
        <taxon>Sphingobacteriaceae</taxon>
        <taxon>Sphingobacterium</taxon>
    </lineage>
</organism>
<name>A0A420VT45_9SPHI</name>
<dbReference type="Gene3D" id="3.40.50.620">
    <property type="entry name" value="HUPs"/>
    <property type="match status" value="1"/>
</dbReference>
<dbReference type="EMBL" id="RBWS01000019">
    <property type="protein sequence ID" value="RKO69484.1"/>
    <property type="molecule type" value="Genomic_DNA"/>
</dbReference>
<dbReference type="InterPro" id="IPR051599">
    <property type="entry name" value="Cell_Envelope_Assoc"/>
</dbReference>
<reference evidence="3 4" key="1">
    <citation type="submission" date="2018-10" db="EMBL/GenBank/DDBJ databases">
        <title>Sphingobacterium sp. M05W1-28.</title>
        <authorList>
            <person name="Cai H."/>
        </authorList>
    </citation>
    <scope>NUCLEOTIDE SEQUENCE [LARGE SCALE GENOMIC DNA]</scope>
    <source>
        <strain evidence="3 4">M05W1-28</strain>
    </source>
</reference>
<dbReference type="CDD" id="cd06259">
    <property type="entry name" value="YdcF-like"/>
    <property type="match status" value="1"/>
</dbReference>
<dbReference type="GO" id="GO:0005886">
    <property type="term" value="C:plasma membrane"/>
    <property type="evidence" value="ECO:0007669"/>
    <property type="project" value="TreeGrafter"/>
</dbReference>
<dbReference type="Proteomes" id="UP000282423">
    <property type="component" value="Unassembled WGS sequence"/>
</dbReference>
<accession>A0A420VT45</accession>